<keyword evidence="2" id="KW-0645">Protease</keyword>
<dbReference type="InterPro" id="IPR002467">
    <property type="entry name" value="Pept_M24A_MAP1"/>
</dbReference>
<keyword evidence="3" id="KW-0479">Metal-binding</keyword>
<dbReference type="GO" id="GO:0006508">
    <property type="term" value="P:proteolysis"/>
    <property type="evidence" value="ECO:0007669"/>
    <property type="project" value="UniProtKB-KW"/>
</dbReference>
<keyword evidence="4" id="KW-0378">Hydrolase</keyword>
<dbReference type="InterPro" id="IPR001714">
    <property type="entry name" value="Pept_M24_MAP"/>
</dbReference>
<evidence type="ECO:0000256" key="1">
    <source>
        <dbReference type="ARBA" id="ARBA00022438"/>
    </source>
</evidence>
<dbReference type="GO" id="GO:0070006">
    <property type="term" value="F:metalloaminopeptidase activity"/>
    <property type="evidence" value="ECO:0007669"/>
    <property type="project" value="InterPro"/>
</dbReference>
<sequence>MSLRLRNSSHLLQKPLPFHHIRSSKKHVVSNRPFWVRTQSYSNNGNPNLFGNYDIILPEEPFVYGVKHIPVNPVPPTIPRPPYTFGNIDEDDPAFGDPYTGDGRISLGGEDETKLKKAASIAKSVLGTAKKCLRPGVSTQEIDSLLHNFIISHGAYPSPLGYAGFPKSCCTSVNNIIVHGIPDSRPLCDGDIVNIDVTVYMEGFHGDTSDTFPVGNVVSSLFFLLHNVALDPDLYSLLSNLQQDQAGLDLIRITREALKHGIMACGPNRRFSDIGRKISDFIAPYGYSINDQFTGHGIGKPAIVQGTDSRGWLFPDGWTVSTESGARSAQAEHTILITDTGVEVLT</sequence>
<dbReference type="InterPro" id="IPR036005">
    <property type="entry name" value="Creatinase/aminopeptidase-like"/>
</dbReference>
<evidence type="ECO:0000313" key="6">
    <source>
        <dbReference type="EMBL" id="GJJ06904.1"/>
    </source>
</evidence>
<dbReference type="GO" id="GO:0046872">
    <property type="term" value="F:metal ion binding"/>
    <property type="evidence" value="ECO:0007669"/>
    <property type="project" value="UniProtKB-KW"/>
</dbReference>
<dbReference type="EMBL" id="BPWL01000002">
    <property type="protein sequence ID" value="GJJ06904.1"/>
    <property type="molecule type" value="Genomic_DNA"/>
</dbReference>
<dbReference type="Pfam" id="PF00557">
    <property type="entry name" value="Peptidase_M24"/>
    <property type="match status" value="1"/>
</dbReference>
<gene>
    <name evidence="6" type="ORF">Clacol_001100</name>
</gene>
<dbReference type="AlphaFoldDB" id="A0AAV5A0U5"/>
<accession>A0AAV5A0U5</accession>
<dbReference type="InterPro" id="IPR000994">
    <property type="entry name" value="Pept_M24"/>
</dbReference>
<dbReference type="PANTHER" id="PTHR43330">
    <property type="entry name" value="METHIONINE AMINOPEPTIDASE"/>
    <property type="match status" value="1"/>
</dbReference>
<dbReference type="CDD" id="cd01086">
    <property type="entry name" value="MetAP1"/>
    <property type="match status" value="1"/>
</dbReference>
<keyword evidence="7" id="KW-1185">Reference proteome</keyword>
<evidence type="ECO:0000256" key="2">
    <source>
        <dbReference type="ARBA" id="ARBA00022670"/>
    </source>
</evidence>
<keyword evidence="1" id="KW-0031">Aminopeptidase</keyword>
<name>A0AAV5A0U5_9AGAM</name>
<evidence type="ECO:0000256" key="4">
    <source>
        <dbReference type="ARBA" id="ARBA00022801"/>
    </source>
</evidence>
<evidence type="ECO:0000313" key="7">
    <source>
        <dbReference type="Proteomes" id="UP001050691"/>
    </source>
</evidence>
<feature type="domain" description="Peptidase M24" evidence="5">
    <location>
        <begin position="114"/>
        <end position="339"/>
    </location>
</feature>
<dbReference type="Proteomes" id="UP001050691">
    <property type="component" value="Unassembled WGS sequence"/>
</dbReference>
<dbReference type="SUPFAM" id="SSF55920">
    <property type="entry name" value="Creatinase/aminopeptidase"/>
    <property type="match status" value="1"/>
</dbReference>
<evidence type="ECO:0000256" key="3">
    <source>
        <dbReference type="ARBA" id="ARBA00022723"/>
    </source>
</evidence>
<evidence type="ECO:0000259" key="5">
    <source>
        <dbReference type="Pfam" id="PF00557"/>
    </source>
</evidence>
<dbReference type="Gene3D" id="3.90.230.10">
    <property type="entry name" value="Creatinase/methionine aminopeptidase superfamily"/>
    <property type="match status" value="1"/>
</dbReference>
<protein>
    <recommendedName>
        <fullName evidence="5">Peptidase M24 domain-containing protein</fullName>
    </recommendedName>
</protein>
<dbReference type="PANTHER" id="PTHR43330:SF8">
    <property type="entry name" value="METHIONINE AMINOPEPTIDASE 1D, MITOCHONDRIAL"/>
    <property type="match status" value="1"/>
</dbReference>
<comment type="caution">
    <text evidence="6">The sequence shown here is derived from an EMBL/GenBank/DDBJ whole genome shotgun (WGS) entry which is preliminary data.</text>
</comment>
<proteinExistence type="predicted"/>
<organism evidence="6 7">
    <name type="scientific">Clathrus columnatus</name>
    <dbReference type="NCBI Taxonomy" id="1419009"/>
    <lineage>
        <taxon>Eukaryota</taxon>
        <taxon>Fungi</taxon>
        <taxon>Dikarya</taxon>
        <taxon>Basidiomycota</taxon>
        <taxon>Agaricomycotina</taxon>
        <taxon>Agaricomycetes</taxon>
        <taxon>Phallomycetidae</taxon>
        <taxon>Phallales</taxon>
        <taxon>Clathraceae</taxon>
        <taxon>Clathrus</taxon>
    </lineage>
</organism>
<reference evidence="6" key="1">
    <citation type="submission" date="2021-10" db="EMBL/GenBank/DDBJ databases">
        <title>De novo Genome Assembly of Clathrus columnatus (Basidiomycota, Fungi) Using Illumina and Nanopore Sequence Data.</title>
        <authorList>
            <person name="Ogiso-Tanaka E."/>
            <person name="Itagaki H."/>
            <person name="Hosoya T."/>
            <person name="Hosaka K."/>
        </authorList>
    </citation>
    <scope>NUCLEOTIDE SEQUENCE</scope>
    <source>
        <strain evidence="6">MO-923</strain>
    </source>
</reference>
<dbReference type="PRINTS" id="PR00599">
    <property type="entry name" value="MAPEPTIDASE"/>
</dbReference>